<keyword evidence="4" id="KW-0732">Signal</keyword>
<dbReference type="InterPro" id="IPR057661">
    <property type="entry name" value="RsdA/BaiN/AoA(So)_Rossmann"/>
</dbReference>
<feature type="chain" id="PRO_5038587487" evidence="4">
    <location>
        <begin position="20"/>
        <end position="406"/>
    </location>
</feature>
<feature type="domain" description="RsdA/BaiN/AoA(So)-like Rossmann fold-like" evidence="5">
    <location>
        <begin position="3"/>
        <end position="404"/>
    </location>
</feature>
<reference evidence="8" key="3">
    <citation type="submission" date="2015-02" db="EMBL/GenBank/DDBJ databases">
        <title>Genome analysis of three genomes within the thermophilic hydrogenogenic bacterial species Caldanaerobacter subterraneus.</title>
        <authorList>
            <person name="Sant'Anna F.H."/>
            <person name="Lebedinsky A."/>
            <person name="Sokolova T."/>
            <person name="Robb F.T."/>
            <person name="Gonzalez J.M."/>
        </authorList>
    </citation>
    <scope>NUCLEOTIDE SEQUENCE [LARGE SCALE GENOMIC DNA]</scope>
    <source>
        <strain evidence="8">DSM 12653</strain>
    </source>
</reference>
<dbReference type="SUPFAM" id="SSF160996">
    <property type="entry name" value="HI0933 insert domain-like"/>
    <property type="match status" value="1"/>
</dbReference>
<evidence type="ECO:0000259" key="5">
    <source>
        <dbReference type="Pfam" id="PF03486"/>
    </source>
</evidence>
<dbReference type="Pfam" id="PF22780">
    <property type="entry name" value="HI0933_like_1st"/>
    <property type="match status" value="1"/>
</dbReference>
<dbReference type="InterPro" id="IPR055178">
    <property type="entry name" value="RsdA/BaiN/AoA(So)-like_dom"/>
</dbReference>
<feature type="domain" description="RsdA/BaiN/AoA(So)-like insert" evidence="6">
    <location>
        <begin position="191"/>
        <end position="351"/>
    </location>
</feature>
<dbReference type="NCBIfam" id="TIGR00275">
    <property type="entry name" value="aminoacetone oxidase family FAD-binding enzyme"/>
    <property type="match status" value="1"/>
</dbReference>
<feature type="signal peptide" evidence="4">
    <location>
        <begin position="1"/>
        <end position="19"/>
    </location>
</feature>
<dbReference type="PRINTS" id="PR00411">
    <property type="entry name" value="PNDRDTASEI"/>
</dbReference>
<reference evidence="7 8" key="1">
    <citation type="submission" date="2008-07" db="EMBL/GenBank/DDBJ databases">
        <authorList>
            <person name="Gonzalez J."/>
            <person name="Sokolova T."/>
            <person name="Ferriera S."/>
            <person name="Johnson J."/>
            <person name="Kravitz S."/>
            <person name="Beeson K."/>
            <person name="Sutton G."/>
            <person name="Rogers Y.-H."/>
            <person name="Friedman R."/>
            <person name="Frazier M."/>
            <person name="Venter J.C."/>
        </authorList>
    </citation>
    <scope>NUCLEOTIDE SEQUENCE [LARGE SCALE GENOMIC DNA]</scope>
    <source>
        <strain evidence="7 8">DSM 12653</strain>
    </source>
</reference>
<evidence type="ECO:0000259" key="6">
    <source>
        <dbReference type="Pfam" id="PF22780"/>
    </source>
</evidence>
<dbReference type="PRINTS" id="PR00368">
    <property type="entry name" value="FADPNR"/>
</dbReference>
<evidence type="ECO:0000256" key="2">
    <source>
        <dbReference type="ARBA" id="ARBA00022630"/>
    </source>
</evidence>
<dbReference type="SUPFAM" id="SSF51905">
    <property type="entry name" value="FAD/NAD(P)-binding domain"/>
    <property type="match status" value="1"/>
</dbReference>
<sequence>MKKVFVIGGGAAGMMAALAAAMTGKKVSLFEKNNILGKKLLVTGHGRCNITNFAEKDAFFENIPGNGKFLYSAFSQFSNRDLMEFLENNGLKLKVERGMRVFPASDRAIDVRDFFKNLLEKNGVKIFYNSRVEEIIAEDGKVAGIRVGDDFLPCDSVILATGGLSYPATGSTGDGYAMAEKLGHTIVKPFPALVPIVTQENVREIMGVSLKNVKVYAIQGKKVIKEEFGEMLFAHFGLSGPVILILSRFIYDYLEKGEVFIKIDLKPALTEEKLEERVLRDFGKYPNKDIKNALKDLLPQSLILYILKRSDIDPDKKVRSITKVERKQLVKTLKNLTFKVRELRPIREAIVTGGGVSVKEINPSTMESKIIKGLFFAGEVIDVDGLTGGFNLQIAFSTGYVAGVNA</sequence>
<organism evidence="7 8">
    <name type="scientific">Caldanaerobacter subterraneus subsp. pacificus DSM 12653</name>
    <dbReference type="NCBI Taxonomy" id="391606"/>
    <lineage>
        <taxon>Bacteria</taxon>
        <taxon>Bacillati</taxon>
        <taxon>Bacillota</taxon>
        <taxon>Clostridia</taxon>
        <taxon>Thermoanaerobacterales</taxon>
        <taxon>Thermoanaerobacteraceae</taxon>
        <taxon>Caldanaerobacter</taxon>
    </lineage>
</organism>
<proteinExistence type="predicted"/>
<keyword evidence="2" id="KW-0285">Flavoprotein</keyword>
<dbReference type="Proteomes" id="UP000010146">
    <property type="component" value="Unassembled WGS sequence"/>
</dbReference>
<dbReference type="PANTHER" id="PTHR42887">
    <property type="entry name" value="OS12G0638800 PROTEIN"/>
    <property type="match status" value="1"/>
</dbReference>
<keyword evidence="3" id="KW-0274">FAD</keyword>
<dbReference type="InterPro" id="IPR023166">
    <property type="entry name" value="BaiN-like_dom_sf"/>
</dbReference>
<evidence type="ECO:0000313" key="8">
    <source>
        <dbReference type="Proteomes" id="UP000010146"/>
    </source>
</evidence>
<dbReference type="AlphaFoldDB" id="A0A0F5PMQ8"/>
<name>A0A0F5PMQ8_9THEO</name>
<evidence type="ECO:0000256" key="3">
    <source>
        <dbReference type="ARBA" id="ARBA00022827"/>
    </source>
</evidence>
<gene>
    <name evidence="7" type="ORF">CDSM653_01265</name>
</gene>
<protein>
    <submittedName>
        <fullName evidence="7">Flavoprotein</fullName>
    </submittedName>
</protein>
<evidence type="ECO:0000256" key="4">
    <source>
        <dbReference type="SAM" id="SignalP"/>
    </source>
</evidence>
<dbReference type="InterPro" id="IPR004792">
    <property type="entry name" value="BaiN-like"/>
</dbReference>
<comment type="cofactor">
    <cofactor evidence="1">
        <name>FAD</name>
        <dbReference type="ChEBI" id="CHEBI:57692"/>
    </cofactor>
</comment>
<dbReference type="Gene3D" id="2.40.30.10">
    <property type="entry name" value="Translation factors"/>
    <property type="match status" value="1"/>
</dbReference>
<accession>A0A0F5PMQ8</accession>
<dbReference type="RefSeq" id="WP_011025642.1">
    <property type="nucleotide sequence ID" value="NZ_ABXP02000074.1"/>
</dbReference>
<dbReference type="Gene3D" id="3.50.50.60">
    <property type="entry name" value="FAD/NAD(P)-binding domain"/>
    <property type="match status" value="1"/>
</dbReference>
<reference evidence="7 8" key="2">
    <citation type="journal article" date="2015" name="BMC Genomics">
        <title>Analysis of three genomes within the thermophilic bacterial species Caldanaerobacter subterraneus with a focus on carbon monoxide dehydrogenase evolution and hydrolase diversity.</title>
        <authorList>
            <person name="Sant'Anna F.H."/>
            <person name="Lebedinsky A.V."/>
            <person name="Sokolova T.G."/>
            <person name="Robb F.T."/>
            <person name="Gonzalez J.M."/>
        </authorList>
    </citation>
    <scope>NUCLEOTIDE SEQUENCE [LARGE SCALE GENOMIC DNA]</scope>
    <source>
        <strain evidence="7 8">DSM 12653</strain>
    </source>
</reference>
<comment type="caution">
    <text evidence="7">The sequence shown here is derived from an EMBL/GenBank/DDBJ whole genome shotgun (WGS) entry which is preliminary data.</text>
</comment>
<dbReference type="EMBL" id="ABXP02000074">
    <property type="protein sequence ID" value="KKC29671.1"/>
    <property type="molecule type" value="Genomic_DNA"/>
</dbReference>
<dbReference type="InterPro" id="IPR036188">
    <property type="entry name" value="FAD/NAD-bd_sf"/>
</dbReference>
<dbReference type="Gene3D" id="1.10.8.260">
    <property type="entry name" value="HI0933 insert domain-like"/>
    <property type="match status" value="1"/>
</dbReference>
<evidence type="ECO:0000313" key="7">
    <source>
        <dbReference type="EMBL" id="KKC29671.1"/>
    </source>
</evidence>
<dbReference type="Pfam" id="PF03486">
    <property type="entry name" value="HI0933_like"/>
    <property type="match status" value="1"/>
</dbReference>
<evidence type="ECO:0000256" key="1">
    <source>
        <dbReference type="ARBA" id="ARBA00001974"/>
    </source>
</evidence>
<dbReference type="PANTHER" id="PTHR42887:SF2">
    <property type="entry name" value="OS12G0638800 PROTEIN"/>
    <property type="match status" value="1"/>
</dbReference>